<feature type="domain" description="Histidine Kinase" evidence="1">
    <location>
        <begin position="77"/>
        <end position="383"/>
    </location>
</feature>
<dbReference type="AlphaFoldDB" id="A0A327RTX0"/>
<protein>
    <recommendedName>
        <fullName evidence="1">Histidine Kinase domain-containing protein</fullName>
    </recommendedName>
</protein>
<evidence type="ECO:0000313" key="3">
    <source>
        <dbReference type="Proteomes" id="UP000248987"/>
    </source>
</evidence>
<dbReference type="RefSeq" id="WP_111625997.1">
    <property type="nucleotide sequence ID" value="NZ_QLLQ01000019.1"/>
</dbReference>
<sequence length="384" mass="44933">MNKFKFVRQLLENEKLNPNQKERFLKLISKELADSSNLDEQIFNEVKEIKEKIRLLEGVVTGSGQEHTKPSNSHYPKIHNARSLVGLMNQFSDNSKALKYTTHSWEHGRFQSYEDFLKKVKEEWNDMNQELKELNPRLHGKISNFLFNEKLGKIKTGNYYHVWGEKKLKFGWASGALQRYMNDNDADPFSCPIPDEIKILDKKHNFLLFDHYVSEFKNEIEIREDNSALVNLINNLWTEELNYDFTVNQENTEGVSFFTDVPYLKSVLKIVFGSFKKRSQFPNIIFRVDQNFEKKYLELSISQLDSKCNRSIDDPKIICPTGGDFSTLIENLKNLADFSVIGVFRNGALYKVNYLSSNENVENVEKLKDDYPCKGFTYVLKFYI</sequence>
<dbReference type="EMBL" id="QLLQ01000019">
    <property type="protein sequence ID" value="RAJ19801.1"/>
    <property type="molecule type" value="Genomic_DNA"/>
</dbReference>
<dbReference type="Proteomes" id="UP000248987">
    <property type="component" value="Unassembled WGS sequence"/>
</dbReference>
<gene>
    <name evidence="2" type="ORF">LX77_03431</name>
</gene>
<comment type="caution">
    <text evidence="2">The sequence shown here is derived from an EMBL/GenBank/DDBJ whole genome shotgun (WGS) entry which is preliminary data.</text>
</comment>
<dbReference type="InterPro" id="IPR054731">
    <property type="entry name" value="HisKin-conflict"/>
</dbReference>
<keyword evidence="3" id="KW-1185">Reference proteome</keyword>
<dbReference type="Pfam" id="PF22561">
    <property type="entry name" value="HisKin-conflict"/>
    <property type="match status" value="1"/>
</dbReference>
<evidence type="ECO:0000259" key="1">
    <source>
        <dbReference type="Pfam" id="PF22561"/>
    </source>
</evidence>
<evidence type="ECO:0000313" key="2">
    <source>
        <dbReference type="EMBL" id="RAJ19801.1"/>
    </source>
</evidence>
<organism evidence="2 3">
    <name type="scientific">Gelidibacter algens</name>
    <dbReference type="NCBI Taxonomy" id="49280"/>
    <lineage>
        <taxon>Bacteria</taxon>
        <taxon>Pseudomonadati</taxon>
        <taxon>Bacteroidota</taxon>
        <taxon>Flavobacteriia</taxon>
        <taxon>Flavobacteriales</taxon>
        <taxon>Flavobacteriaceae</taxon>
        <taxon>Gelidibacter</taxon>
    </lineage>
</organism>
<proteinExistence type="predicted"/>
<name>A0A327RTX0_9FLAO</name>
<accession>A0A327RTX0</accession>
<reference evidence="2 3" key="1">
    <citation type="submission" date="2018-06" db="EMBL/GenBank/DDBJ databases">
        <title>Genomic Encyclopedia of Archaeal and Bacterial Type Strains, Phase II (KMG-II): from individual species to whole genera.</title>
        <authorList>
            <person name="Goeker M."/>
        </authorList>
    </citation>
    <scope>NUCLEOTIDE SEQUENCE [LARGE SCALE GENOMIC DNA]</scope>
    <source>
        <strain evidence="2 3">DSM 12408</strain>
    </source>
</reference>